<accession>A0A1H0Q0X6</accession>
<dbReference type="AlphaFoldDB" id="A0A1H0Q0X6"/>
<reference evidence="4" key="1">
    <citation type="submission" date="2016-10" db="EMBL/GenBank/DDBJ databases">
        <authorList>
            <person name="Varghese N."/>
            <person name="Submissions S."/>
        </authorList>
    </citation>
    <scope>NUCLEOTIDE SEQUENCE [LARGE SCALE GENOMIC DNA]</scope>
    <source>
        <strain evidence="4">IBRC-M 10655</strain>
    </source>
</reference>
<evidence type="ECO:0008006" key="5">
    <source>
        <dbReference type="Google" id="ProtNLM"/>
    </source>
</evidence>
<gene>
    <name evidence="3" type="ORF">SAMN05192558_106342</name>
</gene>
<sequence>MRMRIALAVVAVLIGVSACESSQSGTPIASKGSGETSPSSAKPTKSSEPTSDLPAYGAPKVSSPLKTDKFETDPCSVFTQEKLREYGVGQGEVNTDEGGKVCTWETDDAGAIDLGWDTLKPRGITRFYQGNKNKDYAFFDVLPDIEGFPAVSYSTKDYRRDGICTVAVGVADNRMFMVSLALSKSKRQTHDPCGVAATVATDAATSMKAGA</sequence>
<feature type="signal peptide" evidence="2">
    <location>
        <begin position="1"/>
        <end position="22"/>
    </location>
</feature>
<protein>
    <recommendedName>
        <fullName evidence="5">DUF3558 domain-containing protein</fullName>
    </recommendedName>
</protein>
<dbReference type="Proteomes" id="UP000199651">
    <property type="component" value="Unassembled WGS sequence"/>
</dbReference>
<dbReference type="STRING" id="504798.SAMN05421871_106110"/>
<feature type="region of interest" description="Disordered" evidence="1">
    <location>
        <begin position="22"/>
        <end position="68"/>
    </location>
</feature>
<evidence type="ECO:0000313" key="3">
    <source>
        <dbReference type="EMBL" id="SDP10720.1"/>
    </source>
</evidence>
<dbReference type="Pfam" id="PF12079">
    <property type="entry name" value="DUF3558"/>
    <property type="match status" value="1"/>
</dbReference>
<dbReference type="PROSITE" id="PS51257">
    <property type="entry name" value="PROKAR_LIPOPROTEIN"/>
    <property type="match status" value="1"/>
</dbReference>
<organism evidence="3 4">
    <name type="scientific">Actinokineospora alba</name>
    <dbReference type="NCBI Taxonomy" id="504798"/>
    <lineage>
        <taxon>Bacteria</taxon>
        <taxon>Bacillati</taxon>
        <taxon>Actinomycetota</taxon>
        <taxon>Actinomycetes</taxon>
        <taxon>Pseudonocardiales</taxon>
        <taxon>Pseudonocardiaceae</taxon>
        <taxon>Actinokineospora</taxon>
    </lineage>
</organism>
<dbReference type="RefSeq" id="WP_091376634.1">
    <property type="nucleotide sequence ID" value="NZ_FNDV01000006.1"/>
</dbReference>
<evidence type="ECO:0000313" key="4">
    <source>
        <dbReference type="Proteomes" id="UP000199651"/>
    </source>
</evidence>
<dbReference type="EMBL" id="FNJB01000006">
    <property type="protein sequence ID" value="SDP10720.1"/>
    <property type="molecule type" value="Genomic_DNA"/>
</dbReference>
<name>A0A1H0Q0X6_9PSEU</name>
<evidence type="ECO:0000256" key="1">
    <source>
        <dbReference type="SAM" id="MobiDB-lite"/>
    </source>
</evidence>
<dbReference type="InterPro" id="IPR024520">
    <property type="entry name" value="DUF3558"/>
</dbReference>
<evidence type="ECO:0000256" key="2">
    <source>
        <dbReference type="SAM" id="SignalP"/>
    </source>
</evidence>
<feature type="chain" id="PRO_5039706446" description="DUF3558 domain-containing protein" evidence="2">
    <location>
        <begin position="23"/>
        <end position="211"/>
    </location>
</feature>
<keyword evidence="2" id="KW-0732">Signal</keyword>
<dbReference type="OrthoDB" id="3695377at2"/>
<feature type="compositionally biased region" description="Low complexity" evidence="1">
    <location>
        <begin position="35"/>
        <end position="51"/>
    </location>
</feature>
<proteinExistence type="predicted"/>
<keyword evidence="4" id="KW-1185">Reference proteome</keyword>